<feature type="domain" description="Thioredoxin" evidence="11">
    <location>
        <begin position="146"/>
        <end position="234"/>
    </location>
</feature>
<accession>A0AAD5TY15</accession>
<keyword evidence="6" id="KW-1015">Disulfide bond</keyword>
<dbReference type="CDD" id="cd02998">
    <property type="entry name" value="PDI_a_ERp38"/>
    <property type="match status" value="1"/>
</dbReference>
<evidence type="ECO:0000256" key="1">
    <source>
        <dbReference type="ARBA" id="ARBA00001182"/>
    </source>
</evidence>
<evidence type="ECO:0000256" key="8">
    <source>
        <dbReference type="ARBA" id="ARBA00023284"/>
    </source>
</evidence>
<dbReference type="PANTHER" id="PTHR45672">
    <property type="entry name" value="PROTEIN DISULFIDE-ISOMERASE C17H9.14C-RELATED"/>
    <property type="match status" value="1"/>
</dbReference>
<name>A0AAD5TY15_9FUNG</name>
<protein>
    <recommendedName>
        <fullName evidence="3">protein disulfide-isomerase</fullName>
        <ecNumber evidence="3">5.3.4.1</ecNumber>
    </recommendedName>
</protein>
<organism evidence="12 13">
    <name type="scientific">Clydaea vesicula</name>
    <dbReference type="NCBI Taxonomy" id="447962"/>
    <lineage>
        <taxon>Eukaryota</taxon>
        <taxon>Fungi</taxon>
        <taxon>Fungi incertae sedis</taxon>
        <taxon>Chytridiomycota</taxon>
        <taxon>Chytridiomycota incertae sedis</taxon>
        <taxon>Chytridiomycetes</taxon>
        <taxon>Lobulomycetales</taxon>
        <taxon>Lobulomycetaceae</taxon>
        <taxon>Clydaea</taxon>
    </lineage>
</organism>
<gene>
    <name evidence="12" type="ORF">HK099_001904</name>
</gene>
<sequence length="352" mass="39985">MFKYSIFIYITSLLVFLIKGEGNVISLSDSDFDDVMDGSLPSLVEFYAPWCGHCKTLAPIYEELGDAFQHVKDKVNIIKVDADSNKAIGQRFGVNGFPTLKWFPKGEKKNPVDYAGGRDLESLSKFITEKTGLKSKIKPTETFVKVLVEFYAPWCGHCKTLAPIYEKVAKNFQTEKNCVVANLDATVHKGPSDKYEVTGFPTLKFFGAKNKEPIPYNGGRTEEDITKFLNEHCGTFRVPGGGLNKNAGLIAEFASIVKKFFKATKQERLVIQKEFKDLATKFTNNKYTKYYVKVFEKVIEKGSDYIKKEVSRLTRLISGKNSLPEKIDEFFHRRNILESFFSDGEEEIRDEL</sequence>
<comment type="caution">
    <text evidence="12">The sequence shown here is derived from an EMBL/GenBank/DDBJ whole genome shotgun (WGS) entry which is preliminary data.</text>
</comment>
<keyword evidence="7" id="KW-0413">Isomerase</keyword>
<dbReference type="CDD" id="cd00238">
    <property type="entry name" value="ERp29c"/>
    <property type="match status" value="1"/>
</dbReference>
<keyword evidence="8" id="KW-0676">Redox-active center</keyword>
<dbReference type="PRINTS" id="PR00421">
    <property type="entry name" value="THIOREDOXIN"/>
</dbReference>
<dbReference type="Gene3D" id="3.40.30.10">
    <property type="entry name" value="Glutaredoxin"/>
    <property type="match status" value="2"/>
</dbReference>
<evidence type="ECO:0000259" key="11">
    <source>
        <dbReference type="PROSITE" id="PS51352"/>
    </source>
</evidence>
<reference evidence="12" key="1">
    <citation type="submission" date="2020-05" db="EMBL/GenBank/DDBJ databases">
        <title>Phylogenomic resolution of chytrid fungi.</title>
        <authorList>
            <person name="Stajich J.E."/>
            <person name="Amses K."/>
            <person name="Simmons R."/>
            <person name="Seto K."/>
            <person name="Myers J."/>
            <person name="Bonds A."/>
            <person name="Quandt C.A."/>
            <person name="Barry K."/>
            <person name="Liu P."/>
            <person name="Grigoriev I."/>
            <person name="Longcore J.E."/>
            <person name="James T.Y."/>
        </authorList>
    </citation>
    <scope>NUCLEOTIDE SEQUENCE</scope>
    <source>
        <strain evidence="12">JEL0476</strain>
    </source>
</reference>
<dbReference type="FunFam" id="3.40.30.10:FF:000032">
    <property type="entry name" value="Protein disulfide-isomerase A6 homolog"/>
    <property type="match status" value="1"/>
</dbReference>
<dbReference type="PROSITE" id="PS51352">
    <property type="entry name" value="THIOREDOXIN_2"/>
    <property type="match status" value="2"/>
</dbReference>
<dbReference type="PANTHER" id="PTHR45672:SF11">
    <property type="entry name" value="PROTEIN DISULFIDE-ISOMERASE C17H9.14C"/>
    <property type="match status" value="1"/>
</dbReference>
<dbReference type="GO" id="GO:0006457">
    <property type="term" value="P:protein folding"/>
    <property type="evidence" value="ECO:0007669"/>
    <property type="project" value="TreeGrafter"/>
</dbReference>
<dbReference type="SUPFAM" id="SSF47933">
    <property type="entry name" value="ERP29 C domain-like"/>
    <property type="match status" value="1"/>
</dbReference>
<dbReference type="Pfam" id="PF00085">
    <property type="entry name" value="Thioredoxin"/>
    <property type="match status" value="2"/>
</dbReference>
<feature type="chain" id="PRO_5042045700" description="protein disulfide-isomerase" evidence="10">
    <location>
        <begin position="23"/>
        <end position="352"/>
    </location>
</feature>
<dbReference type="SUPFAM" id="SSF52833">
    <property type="entry name" value="Thioredoxin-like"/>
    <property type="match status" value="2"/>
</dbReference>
<keyword evidence="4 10" id="KW-0732">Signal</keyword>
<dbReference type="Pfam" id="PF07749">
    <property type="entry name" value="ERp29"/>
    <property type="match status" value="1"/>
</dbReference>
<evidence type="ECO:0000256" key="10">
    <source>
        <dbReference type="SAM" id="SignalP"/>
    </source>
</evidence>
<dbReference type="Gene3D" id="1.20.1150.12">
    <property type="entry name" value="Endoplasmic reticulum resident protein 29, C-terminal domain"/>
    <property type="match status" value="1"/>
</dbReference>
<dbReference type="Proteomes" id="UP001211065">
    <property type="component" value="Unassembled WGS sequence"/>
</dbReference>
<dbReference type="GO" id="GO:0003756">
    <property type="term" value="F:protein disulfide isomerase activity"/>
    <property type="evidence" value="ECO:0007669"/>
    <property type="project" value="UniProtKB-EC"/>
</dbReference>
<dbReference type="InterPro" id="IPR017937">
    <property type="entry name" value="Thioredoxin_CS"/>
</dbReference>
<evidence type="ECO:0000256" key="2">
    <source>
        <dbReference type="ARBA" id="ARBA00006347"/>
    </source>
</evidence>
<keyword evidence="5" id="KW-0677">Repeat</keyword>
<dbReference type="EMBL" id="JADGJW010001596">
    <property type="protein sequence ID" value="KAJ3202265.1"/>
    <property type="molecule type" value="Genomic_DNA"/>
</dbReference>
<keyword evidence="13" id="KW-1185">Reference proteome</keyword>
<dbReference type="InterPro" id="IPR013766">
    <property type="entry name" value="Thioredoxin_domain"/>
</dbReference>
<dbReference type="GO" id="GO:0005783">
    <property type="term" value="C:endoplasmic reticulum"/>
    <property type="evidence" value="ECO:0007669"/>
    <property type="project" value="InterPro"/>
</dbReference>
<feature type="signal peptide" evidence="10">
    <location>
        <begin position="1"/>
        <end position="22"/>
    </location>
</feature>
<dbReference type="InterPro" id="IPR036249">
    <property type="entry name" value="Thioredoxin-like_sf"/>
</dbReference>
<dbReference type="InterPro" id="IPR011679">
    <property type="entry name" value="ERp29_C"/>
</dbReference>
<dbReference type="PROSITE" id="PS00194">
    <property type="entry name" value="THIOREDOXIN_1"/>
    <property type="match status" value="2"/>
</dbReference>
<comment type="catalytic activity">
    <reaction evidence="1">
        <text>Catalyzes the rearrangement of -S-S- bonds in proteins.</text>
        <dbReference type="EC" id="5.3.4.1"/>
    </reaction>
</comment>
<proteinExistence type="inferred from homology"/>
<evidence type="ECO:0000313" key="12">
    <source>
        <dbReference type="EMBL" id="KAJ3202265.1"/>
    </source>
</evidence>
<evidence type="ECO:0000313" key="13">
    <source>
        <dbReference type="Proteomes" id="UP001211065"/>
    </source>
</evidence>
<feature type="domain" description="Thioredoxin" evidence="11">
    <location>
        <begin position="16"/>
        <end position="132"/>
    </location>
</feature>
<evidence type="ECO:0000256" key="4">
    <source>
        <dbReference type="ARBA" id="ARBA00022729"/>
    </source>
</evidence>
<evidence type="ECO:0000256" key="9">
    <source>
        <dbReference type="RuleBase" id="RU004208"/>
    </source>
</evidence>
<dbReference type="InterPro" id="IPR005788">
    <property type="entry name" value="PDI_thioredoxin-like_dom"/>
</dbReference>
<dbReference type="NCBIfam" id="TIGR01126">
    <property type="entry name" value="pdi_dom"/>
    <property type="match status" value="2"/>
</dbReference>
<evidence type="ECO:0000256" key="6">
    <source>
        <dbReference type="ARBA" id="ARBA00023157"/>
    </source>
</evidence>
<evidence type="ECO:0000256" key="7">
    <source>
        <dbReference type="ARBA" id="ARBA00023235"/>
    </source>
</evidence>
<dbReference type="AlphaFoldDB" id="A0AAD5TY15"/>
<evidence type="ECO:0000256" key="3">
    <source>
        <dbReference type="ARBA" id="ARBA00012723"/>
    </source>
</evidence>
<dbReference type="InterPro" id="IPR051063">
    <property type="entry name" value="PDI"/>
</dbReference>
<dbReference type="EC" id="5.3.4.1" evidence="3"/>
<comment type="similarity">
    <text evidence="2 9">Belongs to the protein disulfide isomerase family.</text>
</comment>
<dbReference type="InterPro" id="IPR036356">
    <property type="entry name" value="ERp29_C_sf"/>
</dbReference>
<evidence type="ECO:0000256" key="5">
    <source>
        <dbReference type="ARBA" id="ARBA00022737"/>
    </source>
</evidence>